<organism evidence="8 9">
    <name type="scientific">Agrilactobacillus yilanensis</name>
    <dbReference type="NCBI Taxonomy" id="2485997"/>
    <lineage>
        <taxon>Bacteria</taxon>
        <taxon>Bacillati</taxon>
        <taxon>Bacillota</taxon>
        <taxon>Bacilli</taxon>
        <taxon>Lactobacillales</taxon>
        <taxon>Lactobacillaceae</taxon>
        <taxon>Agrilactobacillus</taxon>
    </lineage>
</organism>
<dbReference type="RefSeq" id="WP_125712800.1">
    <property type="nucleotide sequence ID" value="NZ_JBHTOP010000002.1"/>
</dbReference>
<dbReference type="PROSITE" id="PS00211">
    <property type="entry name" value="ABC_TRANSPORTER_1"/>
    <property type="match status" value="1"/>
</dbReference>
<dbReference type="Pfam" id="PF00005">
    <property type="entry name" value="ABC_tran"/>
    <property type="match status" value="1"/>
</dbReference>
<evidence type="ECO:0000256" key="6">
    <source>
        <dbReference type="ARBA" id="ARBA00023136"/>
    </source>
</evidence>
<dbReference type="PANTHER" id="PTHR43166:SF35">
    <property type="entry name" value="L-CYSTINE IMPORT ATP-BINDING PROTEIN TCYN"/>
    <property type="match status" value="1"/>
</dbReference>
<dbReference type="PANTHER" id="PTHR43166">
    <property type="entry name" value="AMINO ACID IMPORT ATP-BINDING PROTEIN"/>
    <property type="match status" value="1"/>
</dbReference>
<evidence type="ECO:0000256" key="3">
    <source>
        <dbReference type="ARBA" id="ARBA00022475"/>
    </source>
</evidence>
<gene>
    <name evidence="8" type="ORF">ACFQ5M_01400</name>
</gene>
<feature type="domain" description="ABC transporter" evidence="7">
    <location>
        <begin position="2"/>
        <end position="241"/>
    </location>
</feature>
<dbReference type="PROSITE" id="PS50893">
    <property type="entry name" value="ABC_TRANSPORTER_2"/>
    <property type="match status" value="1"/>
</dbReference>
<dbReference type="EMBL" id="JBHTOP010000002">
    <property type="protein sequence ID" value="MFD1670744.1"/>
    <property type="molecule type" value="Genomic_DNA"/>
</dbReference>
<keyword evidence="3" id="KW-1003">Cell membrane</keyword>
<evidence type="ECO:0000256" key="4">
    <source>
        <dbReference type="ARBA" id="ARBA00022741"/>
    </source>
</evidence>
<keyword evidence="2" id="KW-0813">Transport</keyword>
<dbReference type="InterPro" id="IPR027417">
    <property type="entry name" value="P-loop_NTPase"/>
</dbReference>
<evidence type="ECO:0000313" key="9">
    <source>
        <dbReference type="Proteomes" id="UP001597267"/>
    </source>
</evidence>
<dbReference type="InterPro" id="IPR003593">
    <property type="entry name" value="AAA+_ATPase"/>
</dbReference>
<dbReference type="PIRSF" id="PIRSF039085">
    <property type="entry name" value="ABC_ATPase_HisP"/>
    <property type="match status" value="1"/>
</dbReference>
<dbReference type="InterPro" id="IPR030679">
    <property type="entry name" value="ABC_ATPase_HisP-typ"/>
</dbReference>
<dbReference type="SUPFAM" id="SSF52540">
    <property type="entry name" value="P-loop containing nucleoside triphosphate hydrolases"/>
    <property type="match status" value="1"/>
</dbReference>
<protein>
    <submittedName>
        <fullName evidence="8">Amino acid ABC transporter ATP-binding protein</fullName>
    </submittedName>
</protein>
<evidence type="ECO:0000256" key="5">
    <source>
        <dbReference type="ARBA" id="ARBA00022840"/>
    </source>
</evidence>
<evidence type="ECO:0000313" key="8">
    <source>
        <dbReference type="EMBL" id="MFD1670744.1"/>
    </source>
</evidence>
<sequence length="251" mass="28228">MIDIQHLTKRFNHNTIFEDLNLSIDSGEVLGIIGPSGAGKSTLLRCLNLLEEPDQGLITIDKSVYDVKKDSKKQAHLFRQQTSMVFQQFNLFQQKTVLENVMEGLITVKKLDRNEAEKKATHYLQAVDLENRLNYYPQQLSGGQQQRVGIARGLAMESGVLLLDEPTSALDTELVAEVLNTIKKVILNNKNQTVIIVSHELAFIKDVATRVVFFDNGGIVETGTPDKLFNYPEKERTALFLSRFKHSLKGA</sequence>
<comment type="caution">
    <text evidence="8">The sequence shown here is derived from an EMBL/GenBank/DDBJ whole genome shotgun (WGS) entry which is preliminary data.</text>
</comment>
<keyword evidence="6" id="KW-0472">Membrane</keyword>
<keyword evidence="9" id="KW-1185">Reference proteome</keyword>
<name>A0ABW4J474_9LACO</name>
<comment type="subcellular location">
    <subcellularLocation>
        <location evidence="1">Cell membrane</location>
        <topology evidence="1">Peripheral membrane protein</topology>
    </subcellularLocation>
</comment>
<reference evidence="9" key="1">
    <citation type="journal article" date="2019" name="Int. J. Syst. Evol. Microbiol.">
        <title>The Global Catalogue of Microorganisms (GCM) 10K type strain sequencing project: providing services to taxonomists for standard genome sequencing and annotation.</title>
        <authorList>
            <consortium name="The Broad Institute Genomics Platform"/>
            <consortium name="The Broad Institute Genome Sequencing Center for Infectious Disease"/>
            <person name="Wu L."/>
            <person name="Ma J."/>
        </authorList>
    </citation>
    <scope>NUCLEOTIDE SEQUENCE [LARGE SCALE GENOMIC DNA]</scope>
    <source>
        <strain evidence="9">CCM 8896</strain>
    </source>
</reference>
<dbReference type="Proteomes" id="UP001597267">
    <property type="component" value="Unassembled WGS sequence"/>
</dbReference>
<dbReference type="Gene3D" id="3.40.50.300">
    <property type="entry name" value="P-loop containing nucleotide triphosphate hydrolases"/>
    <property type="match status" value="1"/>
</dbReference>
<proteinExistence type="predicted"/>
<keyword evidence="5 8" id="KW-0067">ATP-binding</keyword>
<accession>A0ABW4J474</accession>
<dbReference type="InterPro" id="IPR050086">
    <property type="entry name" value="MetN_ABC_transporter-like"/>
</dbReference>
<keyword evidence="4" id="KW-0547">Nucleotide-binding</keyword>
<evidence type="ECO:0000256" key="1">
    <source>
        <dbReference type="ARBA" id="ARBA00004202"/>
    </source>
</evidence>
<evidence type="ECO:0000256" key="2">
    <source>
        <dbReference type="ARBA" id="ARBA00022448"/>
    </source>
</evidence>
<dbReference type="InterPro" id="IPR017871">
    <property type="entry name" value="ABC_transporter-like_CS"/>
</dbReference>
<evidence type="ECO:0000259" key="7">
    <source>
        <dbReference type="PROSITE" id="PS50893"/>
    </source>
</evidence>
<dbReference type="GO" id="GO:0005524">
    <property type="term" value="F:ATP binding"/>
    <property type="evidence" value="ECO:0007669"/>
    <property type="project" value="UniProtKB-KW"/>
</dbReference>
<dbReference type="SMART" id="SM00382">
    <property type="entry name" value="AAA"/>
    <property type="match status" value="1"/>
</dbReference>
<dbReference type="InterPro" id="IPR003439">
    <property type="entry name" value="ABC_transporter-like_ATP-bd"/>
</dbReference>